<feature type="transmembrane region" description="Helical" evidence="1">
    <location>
        <begin position="152"/>
        <end position="171"/>
    </location>
</feature>
<keyword evidence="1" id="KW-0812">Transmembrane</keyword>
<name>A0A510HJA6_9ACTN</name>
<evidence type="ECO:0000256" key="1">
    <source>
        <dbReference type="SAM" id="Phobius"/>
    </source>
</evidence>
<sequence>MELQERSIEDMSVTHLDARTGMGRGLLAGLVTGIVAGVVFAMFEMVVAAVMGQGFFAPLRMIAAIGLGEGALPPQASVGLATIVPVGLVIHMVLSMLYGAGFGMVASVVGILKENRWALVGAATLFGLALWIVNFYVIAPFAFPWFGMANPLVQFIAHTFFFGTVLGLLLAPRSADER</sequence>
<feature type="transmembrane region" description="Helical" evidence="1">
    <location>
        <begin position="26"/>
        <end position="51"/>
    </location>
</feature>
<gene>
    <name evidence="2" type="ORF">RxyAA322_05870</name>
</gene>
<accession>A0A510HJA6</accession>
<keyword evidence="3" id="KW-1185">Reference proteome</keyword>
<feature type="transmembrane region" description="Helical" evidence="1">
    <location>
        <begin position="119"/>
        <end position="146"/>
    </location>
</feature>
<feature type="transmembrane region" description="Helical" evidence="1">
    <location>
        <begin position="88"/>
        <end position="112"/>
    </location>
</feature>
<evidence type="ECO:0000313" key="3">
    <source>
        <dbReference type="Proteomes" id="UP000318065"/>
    </source>
</evidence>
<keyword evidence="1" id="KW-1133">Transmembrane helix</keyword>
<reference evidence="2" key="1">
    <citation type="journal article" date="2019" name="Microbiol. Resour. Announc.">
        <title>Complete Genome Sequence of Rubrobacter xylanophilus Strain AA3-22, Isolated from Arima Onsen in Japan.</title>
        <authorList>
            <person name="Tomariguchi N."/>
            <person name="Miyazaki K."/>
        </authorList>
    </citation>
    <scope>NUCLEOTIDE SEQUENCE [LARGE SCALE GENOMIC DNA]</scope>
    <source>
        <strain evidence="2">AA3-22</strain>
    </source>
</reference>
<dbReference type="AlphaFoldDB" id="A0A510HJA6"/>
<dbReference type="Proteomes" id="UP000318065">
    <property type="component" value="Chromosome"/>
</dbReference>
<protein>
    <submittedName>
        <fullName evidence="2">Uncharacterized protein</fullName>
    </submittedName>
</protein>
<evidence type="ECO:0000313" key="2">
    <source>
        <dbReference type="EMBL" id="BBL78733.1"/>
    </source>
</evidence>
<organism evidence="2 3">
    <name type="scientific">Rubrobacter xylanophilus</name>
    <dbReference type="NCBI Taxonomy" id="49319"/>
    <lineage>
        <taxon>Bacteria</taxon>
        <taxon>Bacillati</taxon>
        <taxon>Actinomycetota</taxon>
        <taxon>Rubrobacteria</taxon>
        <taxon>Rubrobacterales</taxon>
        <taxon>Rubrobacteraceae</taxon>
        <taxon>Rubrobacter</taxon>
    </lineage>
</organism>
<keyword evidence="1" id="KW-0472">Membrane</keyword>
<dbReference type="EMBL" id="AP019791">
    <property type="protein sequence ID" value="BBL78733.1"/>
    <property type="molecule type" value="Genomic_DNA"/>
</dbReference>
<proteinExistence type="predicted"/>